<evidence type="ECO:0000313" key="3">
    <source>
        <dbReference type="Proteomes" id="UP000004358"/>
    </source>
</evidence>
<dbReference type="EC" id="6.3.3.1" evidence="2"/>
<dbReference type="Proteomes" id="UP000004358">
    <property type="component" value="Unassembled WGS sequence"/>
</dbReference>
<dbReference type="GO" id="GO:0004641">
    <property type="term" value="F:phosphoribosylformylglycinamidine cyclo-ligase activity"/>
    <property type="evidence" value="ECO:0007669"/>
    <property type="project" value="UniProtKB-EC"/>
</dbReference>
<name>A4A1L4_9BACT</name>
<feature type="compositionally biased region" description="Basic and acidic residues" evidence="1">
    <location>
        <begin position="11"/>
        <end position="33"/>
    </location>
</feature>
<evidence type="ECO:0000313" key="2">
    <source>
        <dbReference type="EMBL" id="EAQ77319.1"/>
    </source>
</evidence>
<dbReference type="HOGENOM" id="CLU_2913268_0_0_0"/>
<accession>A4A1L4</accession>
<protein>
    <submittedName>
        <fullName evidence="2">Phosphoribosylaminoimidazole synthetase</fullName>
        <ecNumber evidence="2">6.3.3.1</ecNumber>
    </submittedName>
</protein>
<gene>
    <name evidence="2" type="ORF">DSM3645_04700</name>
</gene>
<dbReference type="EMBL" id="AANZ01000036">
    <property type="protein sequence ID" value="EAQ77319.1"/>
    <property type="molecule type" value="Genomic_DNA"/>
</dbReference>
<comment type="caution">
    <text evidence="2">The sequence shown here is derived from an EMBL/GenBank/DDBJ whole genome shotgun (WGS) entry which is preliminary data.</text>
</comment>
<reference evidence="2 3" key="1">
    <citation type="submission" date="2006-02" db="EMBL/GenBank/DDBJ databases">
        <authorList>
            <person name="Amann R."/>
            <person name="Ferriera S."/>
            <person name="Johnson J."/>
            <person name="Kravitz S."/>
            <person name="Halpern A."/>
            <person name="Remington K."/>
            <person name="Beeson K."/>
            <person name="Tran B."/>
            <person name="Rogers Y.-H."/>
            <person name="Friedman R."/>
            <person name="Venter J.C."/>
        </authorList>
    </citation>
    <scope>NUCLEOTIDE SEQUENCE [LARGE SCALE GENOMIC DNA]</scope>
    <source>
        <strain evidence="2 3">DSM 3645</strain>
    </source>
</reference>
<feature type="region of interest" description="Disordered" evidence="1">
    <location>
        <begin position="1"/>
        <end position="33"/>
    </location>
</feature>
<sequence length="61" mass="6767">MTINDVAMAAKDTHIPRNPFHTDHSNDCDSENNRLGENFYFAEISSKNVGQPDSALTDSAR</sequence>
<proteinExistence type="predicted"/>
<organism evidence="2 3">
    <name type="scientific">Blastopirellula marina DSM 3645</name>
    <dbReference type="NCBI Taxonomy" id="314230"/>
    <lineage>
        <taxon>Bacteria</taxon>
        <taxon>Pseudomonadati</taxon>
        <taxon>Planctomycetota</taxon>
        <taxon>Planctomycetia</taxon>
        <taxon>Pirellulales</taxon>
        <taxon>Pirellulaceae</taxon>
        <taxon>Blastopirellula</taxon>
    </lineage>
</organism>
<keyword evidence="2" id="KW-0436">Ligase</keyword>
<dbReference type="AlphaFoldDB" id="A4A1L4"/>
<evidence type="ECO:0000256" key="1">
    <source>
        <dbReference type="SAM" id="MobiDB-lite"/>
    </source>
</evidence>
<dbReference type="STRING" id="314230.DSM3645_04700"/>